<dbReference type="Proteomes" id="UP000186922">
    <property type="component" value="Unassembled WGS sequence"/>
</dbReference>
<organism evidence="1 2">
    <name type="scientific">Ramazzottius varieornatus</name>
    <name type="common">Water bear</name>
    <name type="synonym">Tardigrade</name>
    <dbReference type="NCBI Taxonomy" id="947166"/>
    <lineage>
        <taxon>Eukaryota</taxon>
        <taxon>Metazoa</taxon>
        <taxon>Ecdysozoa</taxon>
        <taxon>Tardigrada</taxon>
        <taxon>Eutardigrada</taxon>
        <taxon>Parachela</taxon>
        <taxon>Hypsibioidea</taxon>
        <taxon>Ramazzottiidae</taxon>
        <taxon>Ramazzottius</taxon>
    </lineage>
</organism>
<protein>
    <submittedName>
        <fullName evidence="1">Uncharacterized protein</fullName>
    </submittedName>
</protein>
<proteinExistence type="predicted"/>
<keyword evidence="2" id="KW-1185">Reference proteome</keyword>
<accession>A0A1D1V7E6</accession>
<comment type="caution">
    <text evidence="1">The sequence shown here is derived from an EMBL/GenBank/DDBJ whole genome shotgun (WGS) entry which is preliminary data.</text>
</comment>
<evidence type="ECO:0000313" key="2">
    <source>
        <dbReference type="Proteomes" id="UP000186922"/>
    </source>
</evidence>
<name>A0A1D1V7E6_RAMVA</name>
<sequence>MGDRDDITLEGLTNIGGEKDTTALRDFGNDEMNDPGQEAREAGNQEKLVEQNKQSVVAIRQRKLVTLLLLSPLYSRTARIA</sequence>
<evidence type="ECO:0000313" key="1">
    <source>
        <dbReference type="EMBL" id="GAU97619.1"/>
    </source>
</evidence>
<dbReference type="EMBL" id="BDGG01000004">
    <property type="protein sequence ID" value="GAU97619.1"/>
    <property type="molecule type" value="Genomic_DNA"/>
</dbReference>
<reference evidence="1 2" key="1">
    <citation type="journal article" date="2016" name="Nat. Commun.">
        <title>Extremotolerant tardigrade genome and improved radiotolerance of human cultured cells by tardigrade-unique protein.</title>
        <authorList>
            <person name="Hashimoto T."/>
            <person name="Horikawa D.D."/>
            <person name="Saito Y."/>
            <person name="Kuwahara H."/>
            <person name="Kozuka-Hata H."/>
            <person name="Shin-I T."/>
            <person name="Minakuchi Y."/>
            <person name="Ohishi K."/>
            <person name="Motoyama A."/>
            <person name="Aizu T."/>
            <person name="Enomoto A."/>
            <person name="Kondo K."/>
            <person name="Tanaka S."/>
            <person name="Hara Y."/>
            <person name="Koshikawa S."/>
            <person name="Sagara H."/>
            <person name="Miura T."/>
            <person name="Yokobori S."/>
            <person name="Miyagawa K."/>
            <person name="Suzuki Y."/>
            <person name="Kubo T."/>
            <person name="Oyama M."/>
            <person name="Kohara Y."/>
            <person name="Fujiyama A."/>
            <person name="Arakawa K."/>
            <person name="Katayama T."/>
            <person name="Toyoda A."/>
            <person name="Kunieda T."/>
        </authorList>
    </citation>
    <scope>NUCLEOTIDE SEQUENCE [LARGE SCALE GENOMIC DNA]</scope>
    <source>
        <strain evidence="1 2">YOKOZUNA-1</strain>
    </source>
</reference>
<dbReference type="AlphaFoldDB" id="A0A1D1V7E6"/>
<gene>
    <name evidence="1" type="primary">RvY_08885-1</name>
    <name evidence="1" type="synonym">RvY_08885.1</name>
    <name evidence="1" type="ORF">RvY_08885</name>
</gene>